<reference evidence="2" key="1">
    <citation type="submission" date="2015-03" db="EMBL/GenBank/DDBJ databases">
        <authorList>
            <person name="Nijsse Bart"/>
        </authorList>
    </citation>
    <scope>NUCLEOTIDE SEQUENCE [LARGE SCALE GENOMIC DNA]</scope>
</reference>
<evidence type="ECO:0000313" key="2">
    <source>
        <dbReference type="Proteomes" id="UP000049855"/>
    </source>
</evidence>
<dbReference type="InterPro" id="IPR007922">
    <property type="entry name" value="DciA-like"/>
</dbReference>
<protein>
    <submittedName>
        <fullName evidence="1">Zn-ribbon-containing, possibly RNA-binding protein and truncated derivatives</fullName>
    </submittedName>
</protein>
<dbReference type="AlphaFoldDB" id="A0A0U1KRL4"/>
<dbReference type="EMBL" id="CTRP01000001">
    <property type="protein sequence ID" value="CQR70050.1"/>
    <property type="molecule type" value="Genomic_DNA"/>
</dbReference>
<dbReference type="PANTHER" id="PTHR36456:SF1">
    <property type="entry name" value="UPF0232 PROTEIN SCO3875"/>
    <property type="match status" value="1"/>
</dbReference>
<dbReference type="Proteomes" id="UP000049855">
    <property type="component" value="Unassembled WGS sequence"/>
</dbReference>
<accession>A0A0U1KRL4</accession>
<dbReference type="Pfam" id="PF05258">
    <property type="entry name" value="DciA"/>
    <property type="match status" value="1"/>
</dbReference>
<gene>
    <name evidence="1" type="ORF">SpAn4DRAFT_4915</name>
</gene>
<proteinExistence type="predicted"/>
<evidence type="ECO:0000313" key="1">
    <source>
        <dbReference type="EMBL" id="CQR70050.1"/>
    </source>
</evidence>
<sequence length="288" mass="32989">MFRIKDVMPSTLKSLGVTKQYNAQSVIVHWQEIAGEEIASHAWPISIQRGIMLLAVNNSVWSHHLMMLKSGIINKINAFLNEKMVIDIRFQAGDLRKYQNCEEDRENTSILQPTKLDSEELASLWQATAAIQDNNLRKKCYYVLIKQTGINITKKKAGWQSCKHCSVLVPPGQSYCSVCSLAYKQERKYAVTKLLTEAPWLTYHESCQFVPCSPREFHTGKKRLVHKLIYALFEPGWDKLNEATLVMLMTGVKPDRINETMVNTVISKIKGRLAEKVRRKSYVSASRR</sequence>
<name>A0A0U1KRL4_9FIRM</name>
<organism evidence="1 2">
    <name type="scientific">Sporomusa ovata</name>
    <dbReference type="NCBI Taxonomy" id="2378"/>
    <lineage>
        <taxon>Bacteria</taxon>
        <taxon>Bacillati</taxon>
        <taxon>Bacillota</taxon>
        <taxon>Negativicutes</taxon>
        <taxon>Selenomonadales</taxon>
        <taxon>Sporomusaceae</taxon>
        <taxon>Sporomusa</taxon>
    </lineage>
</organism>
<dbReference type="PANTHER" id="PTHR36456">
    <property type="entry name" value="UPF0232 PROTEIN SCO3875"/>
    <property type="match status" value="1"/>
</dbReference>
<keyword evidence="2" id="KW-1185">Reference proteome</keyword>